<dbReference type="EMBL" id="LAZR01051460">
    <property type="protein sequence ID" value="KKK85116.1"/>
    <property type="molecule type" value="Genomic_DNA"/>
</dbReference>
<gene>
    <name evidence="1" type="ORF">LCGC14_2776560</name>
</gene>
<organism evidence="1">
    <name type="scientific">marine sediment metagenome</name>
    <dbReference type="NCBI Taxonomy" id="412755"/>
    <lineage>
        <taxon>unclassified sequences</taxon>
        <taxon>metagenomes</taxon>
        <taxon>ecological metagenomes</taxon>
    </lineage>
</organism>
<proteinExistence type="predicted"/>
<reference evidence="1" key="1">
    <citation type="journal article" date="2015" name="Nature">
        <title>Complex archaea that bridge the gap between prokaryotes and eukaryotes.</title>
        <authorList>
            <person name="Spang A."/>
            <person name="Saw J.H."/>
            <person name="Jorgensen S.L."/>
            <person name="Zaremba-Niedzwiedzka K."/>
            <person name="Martijn J."/>
            <person name="Lind A.E."/>
            <person name="van Eijk R."/>
            <person name="Schleper C."/>
            <person name="Guy L."/>
            <person name="Ettema T.J."/>
        </authorList>
    </citation>
    <scope>NUCLEOTIDE SEQUENCE</scope>
</reference>
<protein>
    <submittedName>
        <fullName evidence="1">Uncharacterized protein</fullName>
    </submittedName>
</protein>
<evidence type="ECO:0000313" key="1">
    <source>
        <dbReference type="EMBL" id="KKK85116.1"/>
    </source>
</evidence>
<feature type="non-terminal residue" evidence="1">
    <location>
        <position position="1"/>
    </location>
</feature>
<dbReference type="AlphaFoldDB" id="A0A0F9BL49"/>
<sequence>KQITTDAPEFINYNMCGISVLTGDSNTESINGNFIRVSNYLLF</sequence>
<name>A0A0F9BL49_9ZZZZ</name>
<accession>A0A0F9BL49</accession>
<comment type="caution">
    <text evidence="1">The sequence shown here is derived from an EMBL/GenBank/DDBJ whole genome shotgun (WGS) entry which is preliminary data.</text>
</comment>